<keyword evidence="1" id="KW-1133">Transmembrane helix</keyword>
<dbReference type="AlphaFoldDB" id="A0AAV5JG88"/>
<gene>
    <name evidence="2" type="ORF">SLEP1_g24530</name>
</gene>
<evidence type="ECO:0008006" key="4">
    <source>
        <dbReference type="Google" id="ProtNLM"/>
    </source>
</evidence>
<dbReference type="EMBL" id="BPVZ01000039">
    <property type="protein sequence ID" value="GKV13534.1"/>
    <property type="molecule type" value="Genomic_DNA"/>
</dbReference>
<evidence type="ECO:0000313" key="2">
    <source>
        <dbReference type="EMBL" id="GKV13534.1"/>
    </source>
</evidence>
<evidence type="ECO:0000313" key="3">
    <source>
        <dbReference type="Proteomes" id="UP001054252"/>
    </source>
</evidence>
<reference evidence="2 3" key="1">
    <citation type="journal article" date="2021" name="Commun. Biol.">
        <title>The genome of Shorea leprosula (Dipterocarpaceae) highlights the ecological relevance of drought in aseasonal tropical rainforests.</title>
        <authorList>
            <person name="Ng K.K.S."/>
            <person name="Kobayashi M.J."/>
            <person name="Fawcett J.A."/>
            <person name="Hatakeyama M."/>
            <person name="Paape T."/>
            <person name="Ng C.H."/>
            <person name="Ang C.C."/>
            <person name="Tnah L.H."/>
            <person name="Lee C.T."/>
            <person name="Nishiyama T."/>
            <person name="Sese J."/>
            <person name="O'Brien M.J."/>
            <person name="Copetti D."/>
            <person name="Mohd Noor M.I."/>
            <person name="Ong R.C."/>
            <person name="Putra M."/>
            <person name="Sireger I.Z."/>
            <person name="Indrioko S."/>
            <person name="Kosugi Y."/>
            <person name="Izuno A."/>
            <person name="Isagi Y."/>
            <person name="Lee S.L."/>
            <person name="Shimizu K.K."/>
        </authorList>
    </citation>
    <scope>NUCLEOTIDE SEQUENCE [LARGE SCALE GENOMIC DNA]</scope>
    <source>
        <strain evidence="2">214</strain>
    </source>
</reference>
<keyword evidence="1" id="KW-0812">Transmembrane</keyword>
<comment type="caution">
    <text evidence="2">The sequence shown here is derived from an EMBL/GenBank/DDBJ whole genome shotgun (WGS) entry which is preliminary data.</text>
</comment>
<keyword evidence="3" id="KW-1185">Reference proteome</keyword>
<sequence>MKMRRLWRLEGRSSVFVIICKRIMQDLVPIMMVVCHYLFTVVIFFFFFGLCFHILYVNSINLGVNVASPNTLAIVHDDGDEIQSDVEYSYISTDEDDGSDADHASRKRSTHVVYEEVEDALPDISLGMIFVSKA</sequence>
<keyword evidence="1" id="KW-0472">Membrane</keyword>
<dbReference type="Proteomes" id="UP001054252">
    <property type="component" value="Unassembled WGS sequence"/>
</dbReference>
<name>A0AAV5JG88_9ROSI</name>
<protein>
    <recommendedName>
        <fullName evidence="4">Transmembrane protein</fullName>
    </recommendedName>
</protein>
<organism evidence="2 3">
    <name type="scientific">Rubroshorea leprosula</name>
    <dbReference type="NCBI Taxonomy" id="152421"/>
    <lineage>
        <taxon>Eukaryota</taxon>
        <taxon>Viridiplantae</taxon>
        <taxon>Streptophyta</taxon>
        <taxon>Embryophyta</taxon>
        <taxon>Tracheophyta</taxon>
        <taxon>Spermatophyta</taxon>
        <taxon>Magnoliopsida</taxon>
        <taxon>eudicotyledons</taxon>
        <taxon>Gunneridae</taxon>
        <taxon>Pentapetalae</taxon>
        <taxon>rosids</taxon>
        <taxon>malvids</taxon>
        <taxon>Malvales</taxon>
        <taxon>Dipterocarpaceae</taxon>
        <taxon>Rubroshorea</taxon>
    </lineage>
</organism>
<proteinExistence type="predicted"/>
<feature type="transmembrane region" description="Helical" evidence="1">
    <location>
        <begin position="30"/>
        <end position="56"/>
    </location>
</feature>
<accession>A0AAV5JG88</accession>
<evidence type="ECO:0000256" key="1">
    <source>
        <dbReference type="SAM" id="Phobius"/>
    </source>
</evidence>